<dbReference type="Gene3D" id="3.40.190.290">
    <property type="match status" value="1"/>
</dbReference>
<evidence type="ECO:0000313" key="4">
    <source>
        <dbReference type="Proteomes" id="UP001596353"/>
    </source>
</evidence>
<name>A0ABW2B8T0_9RHOB</name>
<keyword evidence="4" id="KW-1185">Reference proteome</keyword>
<dbReference type="Proteomes" id="UP001596353">
    <property type="component" value="Unassembled WGS sequence"/>
</dbReference>
<dbReference type="InterPro" id="IPR005119">
    <property type="entry name" value="LysR_subst-bd"/>
</dbReference>
<gene>
    <name evidence="3" type="ORF">ACFQFQ_24680</name>
</gene>
<evidence type="ECO:0000256" key="1">
    <source>
        <dbReference type="ARBA" id="ARBA00023159"/>
    </source>
</evidence>
<protein>
    <submittedName>
        <fullName evidence="3">LysR substrate-binding domain-containing protein</fullName>
    </submittedName>
</protein>
<sequence>MTPAGKILLDRAYMLFGQLAQTYHDVTASSEQPVGTVVIGMPPTPGEFIAPPLLRRVTARFPDIELRFREGFSRDLEDWLLTGQISLAVMHNPPDRADITAQELLIEKLHLIGQTGSLDKPFYTLAEAASLPLIMPSRSNYLRLLADQHAEKIGRKLNVTQRVDGVWHLKALVRDGHGFTLLTFGGVLTEFHLGTLIAVPIIEPEVQWRLCTAIKSDQRQNMAIKAVETVIAEIVGELVERNIWH</sequence>
<dbReference type="PANTHER" id="PTHR30293">
    <property type="entry name" value="TRANSCRIPTIONAL REGULATORY PROTEIN NAC-RELATED"/>
    <property type="match status" value="1"/>
</dbReference>
<reference evidence="4" key="1">
    <citation type="journal article" date="2019" name="Int. J. Syst. Evol. Microbiol.">
        <title>The Global Catalogue of Microorganisms (GCM) 10K type strain sequencing project: providing services to taxonomists for standard genome sequencing and annotation.</title>
        <authorList>
            <consortium name="The Broad Institute Genomics Platform"/>
            <consortium name="The Broad Institute Genome Sequencing Center for Infectious Disease"/>
            <person name="Wu L."/>
            <person name="Ma J."/>
        </authorList>
    </citation>
    <scope>NUCLEOTIDE SEQUENCE [LARGE SCALE GENOMIC DNA]</scope>
    <source>
        <strain evidence="4">CCUG 66188</strain>
    </source>
</reference>
<organism evidence="3 4">
    <name type="scientific">Sulfitobacter porphyrae</name>
    <dbReference type="NCBI Taxonomy" id="1246864"/>
    <lineage>
        <taxon>Bacteria</taxon>
        <taxon>Pseudomonadati</taxon>
        <taxon>Pseudomonadota</taxon>
        <taxon>Alphaproteobacteria</taxon>
        <taxon>Rhodobacterales</taxon>
        <taxon>Roseobacteraceae</taxon>
        <taxon>Sulfitobacter</taxon>
    </lineage>
</organism>
<proteinExistence type="predicted"/>
<feature type="domain" description="LysR substrate-binding" evidence="2">
    <location>
        <begin position="31"/>
        <end position="229"/>
    </location>
</feature>
<dbReference type="Pfam" id="PF03466">
    <property type="entry name" value="LysR_substrate"/>
    <property type="match status" value="1"/>
</dbReference>
<dbReference type="SUPFAM" id="SSF53850">
    <property type="entry name" value="Periplasmic binding protein-like II"/>
    <property type="match status" value="1"/>
</dbReference>
<dbReference type="EMBL" id="JBHSWG010000003">
    <property type="protein sequence ID" value="MFC6761973.1"/>
    <property type="molecule type" value="Genomic_DNA"/>
</dbReference>
<evidence type="ECO:0000313" key="3">
    <source>
        <dbReference type="EMBL" id="MFC6761973.1"/>
    </source>
</evidence>
<evidence type="ECO:0000259" key="2">
    <source>
        <dbReference type="Pfam" id="PF03466"/>
    </source>
</evidence>
<keyword evidence="1" id="KW-0010">Activator</keyword>
<dbReference type="PANTHER" id="PTHR30293:SF0">
    <property type="entry name" value="NITROGEN ASSIMILATION REGULATORY PROTEIN NAC"/>
    <property type="match status" value="1"/>
</dbReference>
<accession>A0ABW2B8T0</accession>
<comment type="caution">
    <text evidence="3">The sequence shown here is derived from an EMBL/GenBank/DDBJ whole genome shotgun (WGS) entry which is preliminary data.</text>
</comment>